<feature type="region of interest" description="Disordered" evidence="1">
    <location>
        <begin position="1"/>
        <end position="45"/>
    </location>
</feature>
<dbReference type="EMBL" id="JBJJXI010000116">
    <property type="protein sequence ID" value="KAL3390754.1"/>
    <property type="molecule type" value="Genomic_DNA"/>
</dbReference>
<gene>
    <name evidence="2" type="ORF">TKK_014472</name>
</gene>
<sequence length="327" mass="36756">MESTSESRNCLPSKTAQPQPSDTDPPTENRIANAPAQEEVQVEGNEVIGRHRYNLRRRTLSFADSRQHRRHPPTFQQRADIGTNVTPSENKNPNNPSQGYQVAYFSHATPENPVLLLLGGHSTHIENLKILDLVKDNDVEILCFFPHCTDKMQPLDVGFNGSLNIAIGKEIADFQRQRNRFTLKYLYYTFGRAFGRAAKVSTEINSFKKCGTFRYNANVFDGEFPDDKTRDSNQPQDKDRRSRSWSRDASVSSTSPPKEKRPRQTSKSQEPIEPEELSKDNQTHDNAAQQGRNDMTTVGEGSEKPKGPSSNGPPRRTGTLRVSGLSP</sequence>
<dbReference type="AlphaFoldDB" id="A0ABD2WDT7"/>
<feature type="region of interest" description="Disordered" evidence="1">
    <location>
        <begin position="221"/>
        <end position="327"/>
    </location>
</feature>
<evidence type="ECO:0000256" key="1">
    <source>
        <dbReference type="SAM" id="MobiDB-lite"/>
    </source>
</evidence>
<dbReference type="Proteomes" id="UP001627154">
    <property type="component" value="Unassembled WGS sequence"/>
</dbReference>
<feature type="compositionally biased region" description="Polar residues" evidence="1">
    <location>
        <begin position="83"/>
        <end position="97"/>
    </location>
</feature>
<feature type="compositionally biased region" description="Polar residues" evidence="1">
    <location>
        <begin position="284"/>
        <end position="296"/>
    </location>
</feature>
<evidence type="ECO:0008006" key="4">
    <source>
        <dbReference type="Google" id="ProtNLM"/>
    </source>
</evidence>
<proteinExistence type="predicted"/>
<evidence type="ECO:0000313" key="2">
    <source>
        <dbReference type="EMBL" id="KAL3390754.1"/>
    </source>
</evidence>
<reference evidence="2 3" key="1">
    <citation type="journal article" date="2024" name="bioRxiv">
        <title>A reference genome for Trichogramma kaykai: A tiny desert-dwelling parasitoid wasp with competing sex-ratio distorters.</title>
        <authorList>
            <person name="Culotta J."/>
            <person name="Lindsey A.R."/>
        </authorList>
    </citation>
    <scope>NUCLEOTIDE SEQUENCE [LARGE SCALE GENOMIC DNA]</scope>
    <source>
        <strain evidence="2 3">KSX58</strain>
    </source>
</reference>
<name>A0ABD2WDT7_9HYME</name>
<organism evidence="2 3">
    <name type="scientific">Trichogramma kaykai</name>
    <dbReference type="NCBI Taxonomy" id="54128"/>
    <lineage>
        <taxon>Eukaryota</taxon>
        <taxon>Metazoa</taxon>
        <taxon>Ecdysozoa</taxon>
        <taxon>Arthropoda</taxon>
        <taxon>Hexapoda</taxon>
        <taxon>Insecta</taxon>
        <taxon>Pterygota</taxon>
        <taxon>Neoptera</taxon>
        <taxon>Endopterygota</taxon>
        <taxon>Hymenoptera</taxon>
        <taxon>Apocrita</taxon>
        <taxon>Proctotrupomorpha</taxon>
        <taxon>Chalcidoidea</taxon>
        <taxon>Trichogrammatidae</taxon>
        <taxon>Trichogramma</taxon>
    </lineage>
</organism>
<keyword evidence="3" id="KW-1185">Reference proteome</keyword>
<feature type="region of interest" description="Disordered" evidence="1">
    <location>
        <begin position="60"/>
        <end position="97"/>
    </location>
</feature>
<protein>
    <recommendedName>
        <fullName evidence="4">DDE-1 domain-containing protein</fullName>
    </recommendedName>
</protein>
<comment type="caution">
    <text evidence="2">The sequence shown here is derived from an EMBL/GenBank/DDBJ whole genome shotgun (WGS) entry which is preliminary data.</text>
</comment>
<feature type="compositionally biased region" description="Polar residues" evidence="1">
    <location>
        <begin position="1"/>
        <end position="26"/>
    </location>
</feature>
<evidence type="ECO:0000313" key="3">
    <source>
        <dbReference type="Proteomes" id="UP001627154"/>
    </source>
</evidence>
<accession>A0ABD2WDT7</accession>
<feature type="compositionally biased region" description="Basic and acidic residues" evidence="1">
    <location>
        <begin position="225"/>
        <end position="246"/>
    </location>
</feature>